<feature type="active site" evidence="6">
    <location>
        <position position="321"/>
    </location>
</feature>
<evidence type="ECO:0000259" key="10">
    <source>
        <dbReference type="Pfam" id="PF00884"/>
    </source>
</evidence>
<sequence length="643" mass="73235">MYKTRFFFERHFEISPFLFFGFCLLGTLLGFSATRLVFFELNSDYFVHAATEHIWWAFVHGVRFDLSLSALINAPLLIFLLLTIWFNKLTQVNLKCIFLYFIVVDIPALIINVVDSAYFPYTGRRSGPEVFAMAGDLASQFPEILFVYWQYIAISFVVFVIFTWLFLKLKERVPCYQVNFYMMIFLSVFIFISAVAAARGGAQSKPIRSLTAYSSPSPDLGPLVLNTPFSLLKEDLGNLKKVKYFNSKDEIIGILTEGEGVPRSHITPEVGSKNVVIVILESFGLEYFGPPYGKKSYAPFLQSLAEKGRFFPNGIANGRRSIEAIPSIMLGLPSLMTENIMKSPYQTNTLHGLGELVKEHGYSTAFFHGAKNGSMYFDDTTYRFGFDHYFGRNEYPDSSDFDGQWGIFDEPFLQFTVSEIDKLPKPFVAGIFTISSHTPYTLPAKYQDKFLEADIPMHRVIQYSDMALEQFFETAKTKDWYNDTLFVLLADHTSDNFDRDFSTPLGRHQIPIILYQPQNEIEGGVSTAIAQQANIPATVVDYLHIPSANKLSVFSHSLLRNNGIMDAVIKEEEAFWILSENKFVKLSLDKTLEPEHGILPSTFAKYDGDTDDLSFEDLEERLKAYLQVYNIGLIDNSLYLYSK</sequence>
<keyword evidence="5 9" id="KW-0472">Membrane</keyword>
<accession>A0A4R6M6E3</accession>
<reference evidence="11 12" key="1">
    <citation type="submission" date="2019-03" db="EMBL/GenBank/DDBJ databases">
        <title>Genomic Encyclopedia of Type Strains, Phase III (KMG-III): the genomes of soil and plant-associated and newly described type strains.</title>
        <authorList>
            <person name="Whitman W."/>
        </authorList>
    </citation>
    <scope>NUCLEOTIDE SEQUENCE [LARGE SCALE GENOMIC DNA]</scope>
    <source>
        <strain evidence="11 12">CECT 7378</strain>
    </source>
</reference>
<keyword evidence="7" id="KW-0464">Manganese</keyword>
<feature type="binding site" evidence="8">
    <location>
        <position position="492"/>
    </location>
    <ligand>
        <name>Mn(2+)</name>
        <dbReference type="ChEBI" id="CHEBI:29035"/>
    </ligand>
</feature>
<name>A0A4R6M6E3_9GAMM</name>
<comment type="caution">
    <text evidence="11">The sequence shown here is derived from an EMBL/GenBank/DDBJ whole genome shotgun (WGS) entry which is preliminary data.</text>
</comment>
<dbReference type="InterPro" id="IPR012160">
    <property type="entry name" value="LtaS-like"/>
</dbReference>
<dbReference type="PANTHER" id="PTHR47371:SF3">
    <property type="entry name" value="PHOSPHOGLYCEROL TRANSFERASE I"/>
    <property type="match status" value="1"/>
</dbReference>
<dbReference type="RefSeq" id="WP_133504443.1">
    <property type="nucleotide sequence ID" value="NZ_SNXC01000013.1"/>
</dbReference>
<feature type="transmembrane region" description="Helical" evidence="9">
    <location>
        <begin position="66"/>
        <end position="86"/>
    </location>
</feature>
<dbReference type="GO" id="GO:0046872">
    <property type="term" value="F:metal ion binding"/>
    <property type="evidence" value="ECO:0007669"/>
    <property type="project" value="UniProtKB-KW"/>
</dbReference>
<feature type="transmembrane region" description="Helical" evidence="9">
    <location>
        <begin position="98"/>
        <end position="119"/>
    </location>
</feature>
<dbReference type="AlphaFoldDB" id="A0A4R6M6E3"/>
<evidence type="ECO:0000256" key="4">
    <source>
        <dbReference type="ARBA" id="ARBA00022989"/>
    </source>
</evidence>
<protein>
    <submittedName>
        <fullName evidence="11">Putative sulfatase</fullName>
    </submittedName>
</protein>
<dbReference type="Gene3D" id="3.30.1120.80">
    <property type="match status" value="1"/>
</dbReference>
<feature type="transmembrane region" description="Helical" evidence="9">
    <location>
        <begin position="12"/>
        <end position="33"/>
    </location>
</feature>
<dbReference type="Pfam" id="PF00884">
    <property type="entry name" value="Sulfatase"/>
    <property type="match status" value="1"/>
</dbReference>
<dbReference type="EMBL" id="SNXC01000013">
    <property type="protein sequence ID" value="TDO96951.1"/>
    <property type="molecule type" value="Genomic_DNA"/>
</dbReference>
<dbReference type="GO" id="GO:0005886">
    <property type="term" value="C:plasma membrane"/>
    <property type="evidence" value="ECO:0007669"/>
    <property type="project" value="UniProtKB-SubCell"/>
</dbReference>
<comment type="subcellular location">
    <subcellularLocation>
        <location evidence="1">Cell membrane</location>
        <topology evidence="1">Multi-pass membrane protein</topology>
    </subcellularLocation>
</comment>
<feature type="domain" description="Sulfatase N-terminal" evidence="10">
    <location>
        <begin position="273"/>
        <end position="544"/>
    </location>
</feature>
<evidence type="ECO:0000256" key="6">
    <source>
        <dbReference type="PIRSR" id="PIRSR005091-1"/>
    </source>
</evidence>
<dbReference type="SUPFAM" id="SSF53649">
    <property type="entry name" value="Alkaline phosphatase-like"/>
    <property type="match status" value="1"/>
</dbReference>
<dbReference type="PANTHER" id="PTHR47371">
    <property type="entry name" value="LIPOTEICHOIC ACID SYNTHASE"/>
    <property type="match status" value="1"/>
</dbReference>
<evidence type="ECO:0000256" key="3">
    <source>
        <dbReference type="ARBA" id="ARBA00022692"/>
    </source>
</evidence>
<feature type="transmembrane region" description="Helical" evidence="9">
    <location>
        <begin position="179"/>
        <end position="198"/>
    </location>
</feature>
<evidence type="ECO:0000256" key="5">
    <source>
        <dbReference type="ARBA" id="ARBA00023136"/>
    </source>
</evidence>
<dbReference type="Proteomes" id="UP000294656">
    <property type="component" value="Unassembled WGS sequence"/>
</dbReference>
<evidence type="ECO:0000256" key="7">
    <source>
        <dbReference type="PIRSR" id="PIRSR005091-2"/>
    </source>
</evidence>
<dbReference type="PIRSF" id="PIRSF005091">
    <property type="entry name" value="Mmb_sulf_HI1246"/>
    <property type="match status" value="1"/>
</dbReference>
<feature type="transmembrane region" description="Helical" evidence="9">
    <location>
        <begin position="148"/>
        <end position="167"/>
    </location>
</feature>
<keyword evidence="2" id="KW-1003">Cell membrane</keyword>
<dbReference type="InterPro" id="IPR000917">
    <property type="entry name" value="Sulfatase_N"/>
</dbReference>
<gene>
    <name evidence="11" type="ORF">DFP79_2723</name>
</gene>
<dbReference type="InterPro" id="IPR017850">
    <property type="entry name" value="Alkaline_phosphatase_core_sf"/>
</dbReference>
<feature type="binding site" evidence="7">
    <location>
        <position position="437"/>
    </location>
    <ligand>
        <name>substrate</name>
    </ligand>
</feature>
<evidence type="ECO:0000256" key="2">
    <source>
        <dbReference type="ARBA" id="ARBA00022475"/>
    </source>
</evidence>
<evidence type="ECO:0000313" key="11">
    <source>
        <dbReference type="EMBL" id="TDO96951.1"/>
    </source>
</evidence>
<evidence type="ECO:0000256" key="9">
    <source>
        <dbReference type="SAM" id="Phobius"/>
    </source>
</evidence>
<dbReference type="OrthoDB" id="9760224at2"/>
<keyword evidence="3 9" id="KW-0812">Transmembrane</keyword>
<keyword evidence="12" id="KW-1185">Reference proteome</keyword>
<dbReference type="Gene3D" id="3.40.720.10">
    <property type="entry name" value="Alkaline Phosphatase, subunit A"/>
    <property type="match status" value="1"/>
</dbReference>
<evidence type="ECO:0000256" key="1">
    <source>
        <dbReference type="ARBA" id="ARBA00004651"/>
    </source>
</evidence>
<keyword evidence="4 9" id="KW-1133">Transmembrane helix</keyword>
<feature type="binding site" evidence="8">
    <location>
        <position position="281"/>
    </location>
    <ligand>
        <name>Mn(2+)</name>
        <dbReference type="ChEBI" id="CHEBI:29035"/>
    </ligand>
</feature>
<evidence type="ECO:0000313" key="12">
    <source>
        <dbReference type="Proteomes" id="UP000294656"/>
    </source>
</evidence>
<dbReference type="CDD" id="cd16015">
    <property type="entry name" value="LTA_synthase"/>
    <property type="match status" value="1"/>
</dbReference>
<keyword evidence="7" id="KW-0479">Metal-binding</keyword>
<evidence type="ECO:0000256" key="8">
    <source>
        <dbReference type="PIRSR" id="PIRSR005091-3"/>
    </source>
</evidence>
<proteinExistence type="predicted"/>
<feature type="binding site" evidence="8">
    <location>
        <position position="491"/>
    </location>
    <ligand>
        <name>Mn(2+)</name>
        <dbReference type="ChEBI" id="CHEBI:29035"/>
    </ligand>
</feature>
<dbReference type="InterPro" id="IPR050448">
    <property type="entry name" value="OpgB/LTA_synthase_biosynth"/>
</dbReference>
<organism evidence="11 12">
    <name type="scientific">Marinomonas balearica</name>
    <dbReference type="NCBI Taxonomy" id="491947"/>
    <lineage>
        <taxon>Bacteria</taxon>
        <taxon>Pseudomonadati</taxon>
        <taxon>Pseudomonadota</taxon>
        <taxon>Gammaproteobacteria</taxon>
        <taxon>Oceanospirillales</taxon>
        <taxon>Oceanospirillaceae</taxon>
        <taxon>Marinomonas</taxon>
    </lineage>
</organism>